<evidence type="ECO:0008006" key="4">
    <source>
        <dbReference type="Google" id="ProtNLM"/>
    </source>
</evidence>
<keyword evidence="3" id="KW-1185">Reference proteome</keyword>
<reference evidence="2 3" key="4">
    <citation type="journal article" date="2009" name="Appl. Environ. Microbiol.">
        <title>Comparative genome-wide transcriptional profiling of Azorhizobium caulinodans ORS571 grown under free-living and symbiotic conditions.</title>
        <authorList>
            <person name="Tsukada S."/>
            <person name="Aono T."/>
            <person name="Akiba N."/>
            <person name="Lee KB."/>
            <person name="Liu CT."/>
            <person name="Toyazaki H."/>
            <person name="Oyaizu H."/>
        </authorList>
    </citation>
    <scope>NUCLEOTIDE SEQUENCE [LARGE SCALE GENOMIC DNA]</scope>
    <source>
        <strain evidence="3">ATCC 43989 / DSM 5975 / JCM 20966 / LMG 6465 / NBRC 14845 / NCIMB 13405 / ORS 571</strain>
    </source>
</reference>
<feature type="transmembrane region" description="Helical" evidence="1">
    <location>
        <begin position="150"/>
        <end position="171"/>
    </location>
</feature>
<feature type="transmembrane region" description="Helical" evidence="1">
    <location>
        <begin position="94"/>
        <end position="111"/>
    </location>
</feature>
<feature type="transmembrane region" description="Helical" evidence="1">
    <location>
        <begin position="117"/>
        <end position="138"/>
    </location>
</feature>
<reference evidence="2 3" key="6">
    <citation type="journal article" date="2011" name="Appl. Environ. Microbiol.">
        <title>Involvement of the azorhizobial chromosome partition gene (parA) in the onset of bacteroid differentiation during Sesbania rostrata stem nodule development.</title>
        <authorList>
            <person name="Liu CT."/>
            <person name="Lee KB."/>
            <person name="Wang YS."/>
            <person name="Peng MH."/>
            <person name="Lee KT."/>
            <person name="Suzuki S."/>
            <person name="Suzuki T."/>
            <person name="Oyaizu H."/>
        </authorList>
    </citation>
    <scope>NUCLEOTIDE SEQUENCE [LARGE SCALE GENOMIC DNA]</scope>
    <source>
        <strain evidence="3">ATCC 43989 / DSM 5975 / JCM 20966 / LMG 6465 / NBRC 14845 / NCIMB 13405 / ORS 571</strain>
    </source>
</reference>
<reference evidence="2 3" key="1">
    <citation type="journal article" date="2007" name="Appl. Environ. Microbiol.">
        <title>Rhizobial factors required for stem nodule maturation and maintenance in Sesbania rostrata-Azorhizobium caulinodans ORS571 symbiosis.</title>
        <authorList>
            <person name="Suzuki S."/>
            <person name="Aono T."/>
            <person name="Lee KB."/>
            <person name="Suzuki T."/>
            <person name="Liu CT."/>
            <person name="Miwa H."/>
            <person name="Wakao S."/>
            <person name="Iki T."/>
            <person name="Oyaizu H."/>
        </authorList>
    </citation>
    <scope>NUCLEOTIDE SEQUENCE [LARGE SCALE GENOMIC DNA]</scope>
    <source>
        <strain evidence="3">ATCC 43989 / DSM 5975 / JCM 20966 / LMG 6465 / NBRC 14845 / NCIMB 13405 / ORS 571</strain>
    </source>
</reference>
<dbReference type="InterPro" id="IPR005325">
    <property type="entry name" value="DUF308_memb"/>
</dbReference>
<dbReference type="GO" id="GO:0005886">
    <property type="term" value="C:plasma membrane"/>
    <property type="evidence" value="ECO:0007669"/>
    <property type="project" value="TreeGrafter"/>
</dbReference>
<evidence type="ECO:0000313" key="3">
    <source>
        <dbReference type="Proteomes" id="UP000000270"/>
    </source>
</evidence>
<keyword evidence="1" id="KW-1133">Transmembrane helix</keyword>
<accession>A8IGY8</accession>
<dbReference type="PANTHER" id="PTHR34989:SF1">
    <property type="entry name" value="PROTEIN HDED"/>
    <property type="match status" value="1"/>
</dbReference>
<organism evidence="2 3">
    <name type="scientific">Azorhizobium caulinodans (strain ATCC 43989 / DSM 5975 / JCM 20966 / LMG 6465 / NBRC 14845 / NCIMB 13405 / ORS 571)</name>
    <dbReference type="NCBI Taxonomy" id="438753"/>
    <lineage>
        <taxon>Bacteria</taxon>
        <taxon>Pseudomonadati</taxon>
        <taxon>Pseudomonadota</taxon>
        <taxon>Alphaproteobacteria</taxon>
        <taxon>Hyphomicrobiales</taxon>
        <taxon>Xanthobacteraceae</taxon>
        <taxon>Azorhizobium</taxon>
    </lineage>
</organism>
<name>A8IGY8_AZOC5</name>
<evidence type="ECO:0000313" key="2">
    <source>
        <dbReference type="EMBL" id="BAF86150.1"/>
    </source>
</evidence>
<proteinExistence type="predicted"/>
<sequence length="206" mass="21498">MRSRLRMEASMTIPNDARGGIAPGGPLLPGLSQMRHSWGWFVALGAVFILLGFVALAHLVASTFATALYVGAMILVAGVVQVLHAFRVREWSRFAVWLVCGLLYVVAGGLIMSEPLLAAGVITLMLGVAFVVSGVFRIAAGLGARGTDGWIFIVLSGVVTLLLGAVIIAHWPVSSLTILGLLLGVELIVNGVATLVFGLALRGKGV</sequence>
<dbReference type="HOGENOM" id="CLU_091585_2_0_5"/>
<dbReference type="eggNOG" id="COG3247">
    <property type="taxonomic scope" value="Bacteria"/>
</dbReference>
<reference evidence="2 3" key="5">
    <citation type="journal article" date="2010" name="Appl. Environ. Microbiol.">
        <title>phrR-like gene praR of Azorhizobium caulinodans ORS571 is essential for symbiosis with Sesbania rostrata and is involved in expression of reb genes.</title>
        <authorList>
            <person name="Akiba N."/>
            <person name="Aono T."/>
            <person name="Toyazaki H."/>
            <person name="Sato S."/>
            <person name="Oyaizu H."/>
        </authorList>
    </citation>
    <scope>NUCLEOTIDE SEQUENCE [LARGE SCALE GENOMIC DNA]</scope>
    <source>
        <strain evidence="3">ATCC 43989 / DSM 5975 / JCM 20966 / LMG 6465 / NBRC 14845 / NCIMB 13405 / ORS 571</strain>
    </source>
</reference>
<dbReference type="AlphaFoldDB" id="A8IGY8"/>
<feature type="transmembrane region" description="Helical" evidence="1">
    <location>
        <begin position="38"/>
        <end position="61"/>
    </location>
</feature>
<dbReference type="InterPro" id="IPR052712">
    <property type="entry name" value="Acid_resist_chaperone_HdeD"/>
</dbReference>
<reference evidence="2 3" key="3">
    <citation type="journal article" date="2008" name="BMC Genomics">
        <title>The genome of the versatile nitrogen fixer Azorhizobium caulinodans ORS571.</title>
        <authorList>
            <person name="Lee KB."/>
            <person name="Backer P.D."/>
            <person name="Aono T."/>
            <person name="Liu CT."/>
            <person name="Suzuki S."/>
            <person name="Suzuki T."/>
            <person name="Kaneko T."/>
            <person name="Yamada M."/>
            <person name="Tabata S."/>
            <person name="Kupfer D.M."/>
            <person name="Najar F.Z."/>
            <person name="Wiley G.B."/>
            <person name="Roe B."/>
            <person name="Binnewies T.T."/>
            <person name="Ussery D.W."/>
            <person name="D'Haeze W."/>
            <person name="Herder J.D."/>
            <person name="Gevers D."/>
            <person name="Vereecke D."/>
            <person name="Holsters M."/>
            <person name="Oyaizu H."/>
        </authorList>
    </citation>
    <scope>NUCLEOTIDE SEQUENCE [LARGE SCALE GENOMIC DNA]</scope>
    <source>
        <strain evidence="3">ATCC 43989 / DSM 5975 / JCM 20966 / LMG 6465 / NBRC 14845 / NCIMB 13405 / ORS 571</strain>
    </source>
</reference>
<dbReference type="PANTHER" id="PTHR34989">
    <property type="entry name" value="PROTEIN HDED"/>
    <property type="match status" value="1"/>
</dbReference>
<evidence type="ECO:0000256" key="1">
    <source>
        <dbReference type="SAM" id="Phobius"/>
    </source>
</evidence>
<dbReference type="KEGG" id="azc:AZC_0152"/>
<reference evidence="3" key="2">
    <citation type="submission" date="2007-04" db="EMBL/GenBank/DDBJ databases">
        <title>Complete genome sequence of the nitrogen-fixing bacterium Azorhizobium caulinodans ORS571.</title>
        <authorList>
            <person name="Lee K.B."/>
            <person name="Backer P.D."/>
            <person name="Aono T."/>
            <person name="Liu C.T."/>
            <person name="Suzuki S."/>
            <person name="Suzuki T."/>
            <person name="Kaneko T."/>
            <person name="Yamada M."/>
            <person name="Tabata S."/>
            <person name="Kupfer D.M."/>
            <person name="Najar F.Z."/>
            <person name="Wiley G.B."/>
            <person name="Roe B."/>
            <person name="Binnewies T."/>
            <person name="Ussery D."/>
            <person name="Vereecke D."/>
            <person name="Gevers D."/>
            <person name="Holsters M."/>
            <person name="Oyaizu H."/>
        </authorList>
    </citation>
    <scope>NUCLEOTIDE SEQUENCE [LARGE SCALE GENOMIC DNA]</scope>
    <source>
        <strain evidence="3">ATCC 43989 / DSM 5975 / JCM 20966 / LMG 6465 / NBRC 14845 / NCIMB 13405 / ORS 571</strain>
    </source>
</reference>
<dbReference type="Proteomes" id="UP000000270">
    <property type="component" value="Chromosome"/>
</dbReference>
<dbReference type="STRING" id="438753.AZC_0152"/>
<dbReference type="EMBL" id="AP009384">
    <property type="protein sequence ID" value="BAF86150.1"/>
    <property type="molecule type" value="Genomic_DNA"/>
</dbReference>
<dbReference type="Pfam" id="PF03729">
    <property type="entry name" value="DUF308"/>
    <property type="match status" value="2"/>
</dbReference>
<feature type="transmembrane region" description="Helical" evidence="1">
    <location>
        <begin position="177"/>
        <end position="201"/>
    </location>
</feature>
<feature type="transmembrane region" description="Helical" evidence="1">
    <location>
        <begin position="67"/>
        <end position="87"/>
    </location>
</feature>
<gene>
    <name evidence="2" type="ordered locus">AZC_0152</name>
</gene>
<protein>
    <recommendedName>
        <fullName evidence="4">HdeD protein</fullName>
    </recommendedName>
</protein>
<keyword evidence="1" id="KW-0812">Transmembrane</keyword>
<keyword evidence="1" id="KW-0472">Membrane</keyword>